<dbReference type="Proteomes" id="UP000275078">
    <property type="component" value="Unassembled WGS sequence"/>
</dbReference>
<proteinExistence type="predicted"/>
<evidence type="ECO:0000313" key="1">
    <source>
        <dbReference type="EMBL" id="RPA79693.1"/>
    </source>
</evidence>
<accession>A0A3N4I0S2</accession>
<name>A0A3N4I0S2_ASCIM</name>
<keyword evidence="2" id="KW-1185">Reference proteome</keyword>
<organism evidence="1 2">
    <name type="scientific">Ascobolus immersus RN42</name>
    <dbReference type="NCBI Taxonomy" id="1160509"/>
    <lineage>
        <taxon>Eukaryota</taxon>
        <taxon>Fungi</taxon>
        <taxon>Dikarya</taxon>
        <taxon>Ascomycota</taxon>
        <taxon>Pezizomycotina</taxon>
        <taxon>Pezizomycetes</taxon>
        <taxon>Pezizales</taxon>
        <taxon>Ascobolaceae</taxon>
        <taxon>Ascobolus</taxon>
    </lineage>
</organism>
<dbReference type="EMBL" id="ML119696">
    <property type="protein sequence ID" value="RPA79693.1"/>
    <property type="molecule type" value="Genomic_DNA"/>
</dbReference>
<sequence length="363" mass="41325">MLAITLRLSSSPVRSTASRSLYTGIFRYASKQYNAATTTIPTPKQKHISSNHITTRQYHSTPISSAVVSSAFNGPSQARKALIAEIANFPDEVLEPFGEHAFNSIRKVLFDPRLNHVPSYIGGLCHEGTYFGDTHTVNAQMEDAKEGMMRVLRAWHMPAMISVRSLKPPFRKEIGVVSLEDYWRGTIAVLVKMGAMDMEVEAEVRRRYDSIRKQHMVELVDRMERLSQRYEMESKKIQEKYTLLEGQQERKTFPLAQVKKDWVKFYEDFARESEKQLGDPKLLDDPINSFTAYLITALGNPAGVFFEQGGAATKKEAAESSLMRSLHRSEVNAVCDEGIEMMQMQQEMQKQAMMDAIREHRGF</sequence>
<reference evidence="1 2" key="1">
    <citation type="journal article" date="2018" name="Nat. Ecol. Evol.">
        <title>Pezizomycetes genomes reveal the molecular basis of ectomycorrhizal truffle lifestyle.</title>
        <authorList>
            <person name="Murat C."/>
            <person name="Payen T."/>
            <person name="Noel B."/>
            <person name="Kuo A."/>
            <person name="Morin E."/>
            <person name="Chen J."/>
            <person name="Kohler A."/>
            <person name="Krizsan K."/>
            <person name="Balestrini R."/>
            <person name="Da Silva C."/>
            <person name="Montanini B."/>
            <person name="Hainaut M."/>
            <person name="Levati E."/>
            <person name="Barry K.W."/>
            <person name="Belfiori B."/>
            <person name="Cichocki N."/>
            <person name="Clum A."/>
            <person name="Dockter R.B."/>
            <person name="Fauchery L."/>
            <person name="Guy J."/>
            <person name="Iotti M."/>
            <person name="Le Tacon F."/>
            <person name="Lindquist E.A."/>
            <person name="Lipzen A."/>
            <person name="Malagnac F."/>
            <person name="Mello A."/>
            <person name="Molinier V."/>
            <person name="Miyauchi S."/>
            <person name="Poulain J."/>
            <person name="Riccioni C."/>
            <person name="Rubini A."/>
            <person name="Sitrit Y."/>
            <person name="Splivallo R."/>
            <person name="Traeger S."/>
            <person name="Wang M."/>
            <person name="Zifcakova L."/>
            <person name="Wipf D."/>
            <person name="Zambonelli A."/>
            <person name="Paolocci F."/>
            <person name="Nowrousian M."/>
            <person name="Ottonello S."/>
            <person name="Baldrian P."/>
            <person name="Spatafora J.W."/>
            <person name="Henrissat B."/>
            <person name="Nagy L.G."/>
            <person name="Aury J.M."/>
            <person name="Wincker P."/>
            <person name="Grigoriev I.V."/>
            <person name="Bonfante P."/>
            <person name="Martin F.M."/>
        </authorList>
    </citation>
    <scope>NUCLEOTIDE SEQUENCE [LARGE SCALE GENOMIC DNA]</scope>
    <source>
        <strain evidence="1 2">RN42</strain>
    </source>
</reference>
<evidence type="ECO:0000313" key="2">
    <source>
        <dbReference type="Proteomes" id="UP000275078"/>
    </source>
</evidence>
<dbReference type="AlphaFoldDB" id="A0A3N4I0S2"/>
<gene>
    <name evidence="1" type="ORF">BJ508DRAFT_139601</name>
</gene>
<protein>
    <submittedName>
        <fullName evidence="1">Uncharacterized protein</fullName>
    </submittedName>
</protein>